<comment type="caution">
    <text evidence="2">The sequence shown here is derived from an EMBL/GenBank/DDBJ whole genome shotgun (WGS) entry which is preliminary data.</text>
</comment>
<gene>
    <name evidence="2" type="ORF">ACFYXQ_06090</name>
</gene>
<feature type="signal peptide" evidence="1">
    <location>
        <begin position="1"/>
        <end position="25"/>
    </location>
</feature>
<dbReference type="EMBL" id="JBIAQY010000002">
    <property type="protein sequence ID" value="MFF3567337.1"/>
    <property type="molecule type" value="Genomic_DNA"/>
</dbReference>
<organism evidence="2 3">
    <name type="scientific">Nocardia jiangxiensis</name>
    <dbReference type="NCBI Taxonomy" id="282685"/>
    <lineage>
        <taxon>Bacteria</taxon>
        <taxon>Bacillati</taxon>
        <taxon>Actinomycetota</taxon>
        <taxon>Actinomycetes</taxon>
        <taxon>Mycobacteriales</taxon>
        <taxon>Nocardiaceae</taxon>
        <taxon>Nocardia</taxon>
    </lineage>
</organism>
<feature type="chain" id="PRO_5047542463" description="Secreted protein" evidence="1">
    <location>
        <begin position="26"/>
        <end position="84"/>
    </location>
</feature>
<protein>
    <recommendedName>
        <fullName evidence="4">Secreted protein</fullName>
    </recommendedName>
</protein>
<keyword evidence="3" id="KW-1185">Reference proteome</keyword>
<keyword evidence="1" id="KW-0732">Signal</keyword>
<dbReference type="Proteomes" id="UP001601992">
    <property type="component" value="Unassembled WGS sequence"/>
</dbReference>
<dbReference type="RefSeq" id="WP_040825497.1">
    <property type="nucleotide sequence ID" value="NZ_JBIAQY010000002.1"/>
</dbReference>
<evidence type="ECO:0008006" key="4">
    <source>
        <dbReference type="Google" id="ProtNLM"/>
    </source>
</evidence>
<evidence type="ECO:0000313" key="2">
    <source>
        <dbReference type="EMBL" id="MFF3567337.1"/>
    </source>
</evidence>
<evidence type="ECO:0000256" key="1">
    <source>
        <dbReference type="SAM" id="SignalP"/>
    </source>
</evidence>
<reference evidence="2 3" key="1">
    <citation type="submission" date="2024-10" db="EMBL/GenBank/DDBJ databases">
        <title>The Natural Products Discovery Center: Release of the First 8490 Sequenced Strains for Exploring Actinobacteria Biosynthetic Diversity.</title>
        <authorList>
            <person name="Kalkreuter E."/>
            <person name="Kautsar S.A."/>
            <person name="Yang D."/>
            <person name="Bader C.D."/>
            <person name="Teijaro C.N."/>
            <person name="Fluegel L."/>
            <person name="Davis C.M."/>
            <person name="Simpson J.R."/>
            <person name="Lauterbach L."/>
            <person name="Steele A.D."/>
            <person name="Gui C."/>
            <person name="Meng S."/>
            <person name="Li G."/>
            <person name="Viehrig K."/>
            <person name="Ye F."/>
            <person name="Su P."/>
            <person name="Kiefer A.F."/>
            <person name="Nichols A."/>
            <person name="Cepeda A.J."/>
            <person name="Yan W."/>
            <person name="Fan B."/>
            <person name="Jiang Y."/>
            <person name="Adhikari A."/>
            <person name="Zheng C.-J."/>
            <person name="Schuster L."/>
            <person name="Cowan T.M."/>
            <person name="Smanski M.J."/>
            <person name="Chevrette M.G."/>
            <person name="De Carvalho L.P.S."/>
            <person name="Shen B."/>
        </authorList>
    </citation>
    <scope>NUCLEOTIDE SEQUENCE [LARGE SCALE GENOMIC DNA]</scope>
    <source>
        <strain evidence="2 3">NPDC002593</strain>
    </source>
</reference>
<accession>A0ABW6RTK7</accession>
<name>A0ABW6RTK7_9NOCA</name>
<proteinExistence type="predicted"/>
<sequence length="84" mass="8934">MRIRATLAGVVVLAGFAAVAVTAPAAGARPIAQQRYTCTGTDWSGKPLQPLTFQIKGNRYQAAHRAQTTWRGVAKFSSIVCQSS</sequence>
<evidence type="ECO:0000313" key="3">
    <source>
        <dbReference type="Proteomes" id="UP001601992"/>
    </source>
</evidence>